<comment type="similarity">
    <text evidence="3">Belongs to the snRNP Sm proteins family.</text>
</comment>
<dbReference type="SMART" id="SM01340">
    <property type="entry name" value="DNA_mis_repair"/>
    <property type="match status" value="1"/>
</dbReference>
<dbReference type="PROSITE" id="PS00058">
    <property type="entry name" value="DNA_MISMATCH_REPAIR_1"/>
    <property type="match status" value="1"/>
</dbReference>
<evidence type="ECO:0000256" key="9">
    <source>
        <dbReference type="ARBA" id="ARBA00023242"/>
    </source>
</evidence>
<proteinExistence type="inferred from homology"/>
<dbReference type="GO" id="GO:0005524">
    <property type="term" value="F:ATP binding"/>
    <property type="evidence" value="ECO:0007669"/>
    <property type="project" value="InterPro"/>
</dbReference>
<keyword evidence="7" id="KW-0694">RNA-binding</keyword>
<evidence type="ECO:0000256" key="6">
    <source>
        <dbReference type="ARBA" id="ARBA00022763"/>
    </source>
</evidence>
<dbReference type="CDD" id="cd01723">
    <property type="entry name" value="LSm4"/>
    <property type="match status" value="1"/>
</dbReference>
<sequence>MSSMEGAAQSESPTIRAINKGAVHRICSGQVILDLSSAVKELVENSLDAGATSIEIALKEYGQEWFQVIDNGCGILPNNFKLMSFLALVMPSACSCLKHHTSKLIDFPDLQSLTTFGFRGEALSSLCALGNLTVETRTKNESVATHLTFDHSGLLRDEKKTARQIGTTVTVKKLFSNLPVRSKEFSRNIRKEYGKLISLLSVSLYFPSYCLSLFDTVEMGLVYPCHSPVVGWKSWNLEVVELDGDGAGVILRLQYWEAGKDRGGGRVAMVEAYALIAGGVRLVCTNTTGKNVKSMVLKTQGSGSLKDNIITVFGMNTFNCLEPLNICLSDSSKVDGFVSKSGYGSGRTLGDRQFFFVNGRPVDMPKVGKLVNELYKGANSRQYPIAIMNFTVPTRAYDVNVTPDKRKIFFSDEGSILHSLREGLEKIYSPSLTSYSVNRFEEPTEETNNSELNPPQTQILLSSKQLFPDGSDLQEEAHSEEQITEDQIPSKMVKSSTENMHAVKEMDHSYDKDSIEKDFSLRVHGIKKADSFPKWDSEKTTMTINSDTIDHQVLSLSEMVVKGAVGNKGSSSHSSYIQSFGNKGSSSHSSYFQSSLSKFVTVNKRKHENISTVLSEAPLLRNQTPNCQLKKNNSEMHALVSRSFVNHQKTNDSAGIIESEPSKFLGVDSAFDATENPHYSGGNINDEKAGEDLENHETPLPPADVATTASLSEEKNISDLSDVASAVQDTPMPSSDLKICSTLQFSFEELRTRRHQRLSRLQSSSYKCGRTTTERCYSAATLEFSQPENEERKVRALAAATTELEKLFKKQDFGRMKVCLAGNLFFPIDMENLMPCQKHSAGLLSLFWEIHMLFIKLAKYSSTGQTAKIYRQRPGVSLKKLVLGDWAIQSWFYHWKLDQDLFIVDQHAADEKYNFEHLAQSTVLNQQPLLRYGVQNIHEVTSIELLCVSYTIGPLRLDLSPEEEVIAFIHMDIIRKNGFALEEDLHAPPGQRFKLKAVPFSKNITFGVEDVKELISTLADGQGECSILGTYKMDTCDSICPSRVRAMLASRACRSSVMIGDPLGRKEMQRILEHLSDLKSPWNCPHAEAPAEEDPSNDFVFCFGFAFGFILSSPLQSHRRYLSPSKTLHSLRSRVWFAYNSSASVCCRLGFSKPFLPLSLLKTAQGHPMLVELKNGETYNGHLVNCDTWMNIHLREVICTSKDGDRFWRMPECYIRGNTIKYLRVPDEVIDKVQEETKNRADRKPPGVGRGRGRGREDGSSGRPAKGIGRGLDDGGARGMGGGRGRGGPGGKTGGSRGGGRGRG</sequence>
<dbReference type="EMBL" id="QGNW01000006">
    <property type="protein sequence ID" value="RVX20477.1"/>
    <property type="molecule type" value="Genomic_DNA"/>
</dbReference>
<dbReference type="InterPro" id="IPR047575">
    <property type="entry name" value="Sm"/>
</dbReference>
<keyword evidence="4" id="KW-0507">mRNA processing</keyword>
<feature type="region of interest" description="Disordered" evidence="11">
    <location>
        <begin position="1234"/>
        <end position="1304"/>
    </location>
</feature>
<dbReference type="GO" id="GO:0000398">
    <property type="term" value="P:mRNA splicing, via spliceosome"/>
    <property type="evidence" value="ECO:0007669"/>
    <property type="project" value="InterPro"/>
</dbReference>
<dbReference type="Gene3D" id="3.30.1540.20">
    <property type="entry name" value="MutL, C-terminal domain, dimerisation subdomain"/>
    <property type="match status" value="1"/>
</dbReference>
<dbReference type="Gene3D" id="3.30.230.10">
    <property type="match status" value="1"/>
</dbReference>
<feature type="compositionally biased region" description="Gly residues" evidence="11">
    <location>
        <begin position="1277"/>
        <end position="1304"/>
    </location>
</feature>
<dbReference type="GO" id="GO:0030983">
    <property type="term" value="F:mismatched DNA binding"/>
    <property type="evidence" value="ECO:0007669"/>
    <property type="project" value="InterPro"/>
</dbReference>
<keyword evidence="9" id="KW-0539">Nucleus</keyword>
<dbReference type="Proteomes" id="UP000288805">
    <property type="component" value="Unassembled WGS sequence"/>
</dbReference>
<dbReference type="PANTHER" id="PTHR10073:SF52">
    <property type="entry name" value="MISMATCH REPAIR ENDONUCLEASE PMS2"/>
    <property type="match status" value="1"/>
</dbReference>
<dbReference type="PANTHER" id="PTHR10073">
    <property type="entry name" value="DNA MISMATCH REPAIR PROTEIN MLH, PMS, MUTL"/>
    <property type="match status" value="1"/>
</dbReference>
<dbReference type="GO" id="GO:0140664">
    <property type="term" value="F:ATP-dependent DNA damage sensor activity"/>
    <property type="evidence" value="ECO:0007669"/>
    <property type="project" value="InterPro"/>
</dbReference>
<dbReference type="Gene3D" id="3.30.565.10">
    <property type="entry name" value="Histidine kinase-like ATPase, C-terminal domain"/>
    <property type="match status" value="1"/>
</dbReference>
<dbReference type="FunFam" id="3.30.1370.100:FF:000001">
    <property type="entry name" value="Mismatch repair endonuclease pms1, putative"/>
    <property type="match status" value="1"/>
</dbReference>
<evidence type="ECO:0000256" key="2">
    <source>
        <dbReference type="ARBA" id="ARBA00006082"/>
    </source>
</evidence>
<dbReference type="CDD" id="cd16926">
    <property type="entry name" value="HATPase_MutL-MLH-PMS-like"/>
    <property type="match status" value="1"/>
</dbReference>
<dbReference type="InterPro" id="IPR020568">
    <property type="entry name" value="Ribosomal_Su5_D2-typ_SF"/>
</dbReference>
<dbReference type="SUPFAM" id="SSF54211">
    <property type="entry name" value="Ribosomal protein S5 domain 2-like"/>
    <property type="match status" value="1"/>
</dbReference>
<dbReference type="GO" id="GO:0003723">
    <property type="term" value="F:RNA binding"/>
    <property type="evidence" value="ECO:0007669"/>
    <property type="project" value="UniProtKB-KW"/>
</dbReference>
<keyword evidence="8" id="KW-0508">mRNA splicing</keyword>
<feature type="compositionally biased region" description="Basic and acidic residues" evidence="11">
    <location>
        <begin position="1234"/>
        <end position="1245"/>
    </location>
</feature>
<dbReference type="SMART" id="SM00853">
    <property type="entry name" value="MutL_C"/>
    <property type="match status" value="1"/>
</dbReference>
<evidence type="ECO:0000256" key="10">
    <source>
        <dbReference type="ARBA" id="ARBA00023274"/>
    </source>
</evidence>
<dbReference type="GO" id="GO:0016887">
    <property type="term" value="F:ATP hydrolysis activity"/>
    <property type="evidence" value="ECO:0007669"/>
    <property type="project" value="InterPro"/>
</dbReference>
<reference evidence="13 14" key="1">
    <citation type="journal article" date="2018" name="PLoS Genet.">
        <title>Population sequencing reveals clonal diversity and ancestral inbreeding in the grapevine cultivar Chardonnay.</title>
        <authorList>
            <person name="Roach M.J."/>
            <person name="Johnson D.L."/>
            <person name="Bohlmann J."/>
            <person name="van Vuuren H.J."/>
            <person name="Jones S.J."/>
            <person name="Pretorius I.S."/>
            <person name="Schmidt S.A."/>
            <person name="Borneman A.R."/>
        </authorList>
    </citation>
    <scope>NUCLEOTIDE SEQUENCE [LARGE SCALE GENOMIC DNA]</scope>
    <source>
        <strain evidence="14">cv. Chardonnay</strain>
        <tissue evidence="13">Leaf</tissue>
    </source>
</reference>
<dbReference type="GO" id="GO:0005681">
    <property type="term" value="C:spliceosomal complex"/>
    <property type="evidence" value="ECO:0007669"/>
    <property type="project" value="UniProtKB-KW"/>
</dbReference>
<feature type="compositionally biased region" description="Basic and acidic residues" evidence="11">
    <location>
        <begin position="685"/>
        <end position="695"/>
    </location>
</feature>
<dbReference type="SUPFAM" id="SSF55874">
    <property type="entry name" value="ATPase domain of HSP90 chaperone/DNA topoisomerase II/histidine kinase"/>
    <property type="match status" value="1"/>
</dbReference>
<comment type="subcellular location">
    <subcellularLocation>
        <location evidence="1">Nucleus</location>
    </subcellularLocation>
</comment>
<evidence type="ECO:0000256" key="4">
    <source>
        <dbReference type="ARBA" id="ARBA00022664"/>
    </source>
</evidence>
<dbReference type="GO" id="GO:0006298">
    <property type="term" value="P:mismatch repair"/>
    <property type="evidence" value="ECO:0007669"/>
    <property type="project" value="InterPro"/>
</dbReference>
<dbReference type="Gene3D" id="2.30.30.100">
    <property type="match status" value="1"/>
</dbReference>
<dbReference type="FunFam" id="3.30.230.10:FF:000054">
    <property type="entry name" value="DNA mismatch repair protein PMS1"/>
    <property type="match status" value="1"/>
</dbReference>
<feature type="domain" description="Sm" evidence="12">
    <location>
        <begin position="1156"/>
        <end position="1229"/>
    </location>
</feature>
<name>A0A438KGZ9_VITVI</name>
<dbReference type="Pfam" id="PF13589">
    <property type="entry name" value="HATPase_c_3"/>
    <property type="match status" value="1"/>
</dbReference>
<keyword evidence="6" id="KW-0227">DNA damage</keyword>
<evidence type="ECO:0000256" key="5">
    <source>
        <dbReference type="ARBA" id="ARBA00022728"/>
    </source>
</evidence>
<evidence type="ECO:0000313" key="13">
    <source>
        <dbReference type="EMBL" id="RVX20477.1"/>
    </source>
</evidence>
<dbReference type="GO" id="GO:0000956">
    <property type="term" value="P:nuclear-transcribed mRNA catabolic process"/>
    <property type="evidence" value="ECO:0007669"/>
    <property type="project" value="InterPro"/>
</dbReference>
<evidence type="ECO:0000256" key="7">
    <source>
        <dbReference type="ARBA" id="ARBA00022884"/>
    </source>
</evidence>
<comment type="caution">
    <text evidence="13">The sequence shown here is derived from an EMBL/GenBank/DDBJ whole genome shotgun (WGS) entry which is preliminary data.</text>
</comment>
<dbReference type="InterPro" id="IPR014721">
    <property type="entry name" value="Ribsml_uS5_D2-typ_fold_subgr"/>
</dbReference>
<keyword evidence="5" id="KW-0747">Spliceosome</keyword>
<dbReference type="InterPro" id="IPR038973">
    <property type="entry name" value="MutL/Mlh/Pms-like"/>
</dbReference>
<dbReference type="InterPro" id="IPR042121">
    <property type="entry name" value="MutL_C_regsub"/>
</dbReference>
<dbReference type="InterPro" id="IPR036890">
    <property type="entry name" value="HATPase_C_sf"/>
</dbReference>
<comment type="similarity">
    <text evidence="2">Belongs to the DNA mismatch repair MutL/HexB family.</text>
</comment>
<dbReference type="InterPro" id="IPR037198">
    <property type="entry name" value="MutL_C_sf"/>
</dbReference>
<evidence type="ECO:0000256" key="8">
    <source>
        <dbReference type="ARBA" id="ARBA00023187"/>
    </source>
</evidence>
<dbReference type="SUPFAM" id="SSF50182">
    <property type="entry name" value="Sm-like ribonucleoproteins"/>
    <property type="match status" value="1"/>
</dbReference>
<keyword evidence="10" id="KW-0687">Ribonucleoprotein</keyword>
<dbReference type="InterPro" id="IPR034101">
    <property type="entry name" value="Lsm4"/>
</dbReference>
<evidence type="ECO:0000259" key="12">
    <source>
        <dbReference type="PROSITE" id="PS52002"/>
    </source>
</evidence>
<dbReference type="SMART" id="SM00651">
    <property type="entry name" value="Sm"/>
    <property type="match status" value="1"/>
</dbReference>
<dbReference type="FunFam" id="3.30.565.10:FF:000017">
    <property type="entry name" value="PMS1 homolog 1, mismatch repair system component"/>
    <property type="match status" value="1"/>
</dbReference>
<dbReference type="InterPro" id="IPR014790">
    <property type="entry name" value="MutL_C"/>
</dbReference>
<dbReference type="Pfam" id="PF01423">
    <property type="entry name" value="LSM"/>
    <property type="match status" value="1"/>
</dbReference>
<dbReference type="InterPro" id="IPR010920">
    <property type="entry name" value="LSM_dom_sf"/>
</dbReference>
<dbReference type="FunFam" id="2.30.30.100:FF:000005">
    <property type="entry name" value="U6 snRNA-associated Sm-like protein LSm4"/>
    <property type="match status" value="1"/>
</dbReference>
<dbReference type="InterPro" id="IPR013507">
    <property type="entry name" value="DNA_mismatch_S5_2-like"/>
</dbReference>
<evidence type="ECO:0000313" key="14">
    <source>
        <dbReference type="Proteomes" id="UP000288805"/>
    </source>
</evidence>
<evidence type="ECO:0000256" key="11">
    <source>
        <dbReference type="SAM" id="MobiDB-lite"/>
    </source>
</evidence>
<organism evidence="13 14">
    <name type="scientific">Vitis vinifera</name>
    <name type="common">Grape</name>
    <dbReference type="NCBI Taxonomy" id="29760"/>
    <lineage>
        <taxon>Eukaryota</taxon>
        <taxon>Viridiplantae</taxon>
        <taxon>Streptophyta</taxon>
        <taxon>Embryophyta</taxon>
        <taxon>Tracheophyta</taxon>
        <taxon>Spermatophyta</taxon>
        <taxon>Magnoliopsida</taxon>
        <taxon>eudicotyledons</taxon>
        <taxon>Gunneridae</taxon>
        <taxon>Pentapetalae</taxon>
        <taxon>rosids</taxon>
        <taxon>Vitales</taxon>
        <taxon>Vitaceae</taxon>
        <taxon>Viteae</taxon>
        <taxon>Vitis</taxon>
    </lineage>
</organism>
<dbReference type="CDD" id="cd03484">
    <property type="entry name" value="MutL_Trans_hPMS_2_like"/>
    <property type="match status" value="1"/>
</dbReference>
<accession>A0A438KGZ9</accession>
<dbReference type="Gene3D" id="3.30.1370.100">
    <property type="entry name" value="MutL, C-terminal domain, regulatory subdomain"/>
    <property type="match status" value="1"/>
</dbReference>
<dbReference type="PROSITE" id="PS52002">
    <property type="entry name" value="SM"/>
    <property type="match status" value="1"/>
</dbReference>
<dbReference type="InterPro" id="IPR014762">
    <property type="entry name" value="DNA_mismatch_repair_CS"/>
</dbReference>
<protein>
    <submittedName>
        <fullName evidence="13">DNA mismatch repair protein PMS1</fullName>
    </submittedName>
</protein>
<dbReference type="SUPFAM" id="SSF118116">
    <property type="entry name" value="DNA mismatch repair protein MutL"/>
    <property type="match status" value="1"/>
</dbReference>
<dbReference type="Pfam" id="PF01119">
    <property type="entry name" value="DNA_mis_repair"/>
    <property type="match status" value="1"/>
</dbReference>
<dbReference type="GO" id="GO:0120115">
    <property type="term" value="C:Lsm2-8 complex"/>
    <property type="evidence" value="ECO:0007669"/>
    <property type="project" value="UniProtKB-ARBA"/>
</dbReference>
<dbReference type="InterPro" id="IPR042120">
    <property type="entry name" value="MutL_C_dimsub"/>
</dbReference>
<dbReference type="GO" id="GO:0032300">
    <property type="term" value="C:mismatch repair complex"/>
    <property type="evidence" value="ECO:0007669"/>
    <property type="project" value="InterPro"/>
</dbReference>
<gene>
    <name evidence="13" type="primary">PMS1_0</name>
    <name evidence="13" type="ORF">CK203_002895</name>
</gene>
<evidence type="ECO:0000256" key="3">
    <source>
        <dbReference type="ARBA" id="ARBA00006850"/>
    </source>
</evidence>
<feature type="region of interest" description="Disordered" evidence="11">
    <location>
        <begin position="675"/>
        <end position="695"/>
    </location>
</feature>
<dbReference type="Pfam" id="PF08676">
    <property type="entry name" value="MutL_C"/>
    <property type="match status" value="1"/>
</dbReference>
<evidence type="ECO:0000256" key="1">
    <source>
        <dbReference type="ARBA" id="ARBA00004123"/>
    </source>
</evidence>
<dbReference type="InterPro" id="IPR001163">
    <property type="entry name" value="Sm_dom_euk/arc"/>
</dbReference>